<accession>A0ABM4BV37</accession>
<name>A0ABM4BV37_HYDVU</name>
<dbReference type="GeneID" id="136080364"/>
<evidence type="ECO:0000259" key="1">
    <source>
        <dbReference type="Pfam" id="PF21787"/>
    </source>
</evidence>
<dbReference type="InterPro" id="IPR048365">
    <property type="entry name" value="TNP-like_RNaseH_N"/>
</dbReference>
<dbReference type="RefSeq" id="XP_065653052.1">
    <property type="nucleotide sequence ID" value="XM_065796980.1"/>
</dbReference>
<evidence type="ECO:0000313" key="4">
    <source>
        <dbReference type="RefSeq" id="XP_065653052.1"/>
    </source>
</evidence>
<feature type="domain" description="Transposable element P transposase-like RNase H" evidence="1">
    <location>
        <begin position="57"/>
        <end position="183"/>
    </location>
</feature>
<dbReference type="Proteomes" id="UP001652625">
    <property type="component" value="Chromosome 05"/>
</dbReference>
<keyword evidence="3" id="KW-1185">Reference proteome</keyword>
<organism evidence="3 4">
    <name type="scientific">Hydra vulgaris</name>
    <name type="common">Hydra</name>
    <name type="synonym">Hydra attenuata</name>
    <dbReference type="NCBI Taxonomy" id="6087"/>
    <lineage>
        <taxon>Eukaryota</taxon>
        <taxon>Metazoa</taxon>
        <taxon>Cnidaria</taxon>
        <taxon>Hydrozoa</taxon>
        <taxon>Hydroidolina</taxon>
        <taxon>Anthoathecata</taxon>
        <taxon>Aplanulata</taxon>
        <taxon>Hydridae</taxon>
        <taxon>Hydra</taxon>
    </lineage>
</organism>
<reference evidence="4" key="1">
    <citation type="submission" date="2025-08" db="UniProtKB">
        <authorList>
            <consortium name="RefSeq"/>
        </authorList>
    </citation>
    <scope>IDENTIFICATION</scope>
</reference>
<dbReference type="InterPro" id="IPR048366">
    <property type="entry name" value="TNP-like_GBD"/>
</dbReference>
<feature type="domain" description="Transposable element P transposase-like GTP-binding insertion" evidence="2">
    <location>
        <begin position="208"/>
        <end position="320"/>
    </location>
</feature>
<dbReference type="Pfam" id="PF21788">
    <property type="entry name" value="TNP-like_GBD"/>
    <property type="match status" value="1"/>
</dbReference>
<evidence type="ECO:0000259" key="2">
    <source>
        <dbReference type="Pfam" id="PF21788"/>
    </source>
</evidence>
<gene>
    <name evidence="4" type="primary">LOC136080364</name>
</gene>
<evidence type="ECO:0000313" key="3">
    <source>
        <dbReference type="Proteomes" id="UP001652625"/>
    </source>
</evidence>
<dbReference type="Pfam" id="PF21787">
    <property type="entry name" value="TNP-like_RNaseH_N"/>
    <property type="match status" value="1"/>
</dbReference>
<proteinExistence type="predicted"/>
<protein>
    <submittedName>
        <fullName evidence="4">Uncharacterized protein LOC136080364</fullName>
    </submittedName>
</protein>
<sequence>MSKRVNKGKRWAVCDKVLALRILFHSPQTLNVLRTIFCVPSQTCLLLFLSCIFSDLQEGFSTRLFSLLKLRADAMNPHDRNFSLVMNKMSLKQHLEYDRNSDRVYGMKNGKPLNQALVIMVRGLANKWKQPIAYFYNNSTVSTADLAFLLSETISKVQETGLHIRCVVCDQGSTNIAALCLLGFSKNLTYFPNPSNDKNIHVFFDPPHLVKSIRNNLRRHNIDFNGEIVSWQHIQSLYNLDKINSVRLVPKLTDRHLDPGPLLSMKVKLATQVFSYQVASALYCYSNTNLLPLSVLPTARFVERMDTLFDILNSYKLYADKPGRCALTLKGASISQLEELKHWIEKWNFCNVRSQASTSCHWGLSVTINSVLTFSRELFSEGFQFVCTSRFNQDCIENFFPHYSKQRWLE</sequence>